<keyword evidence="3 6" id="KW-0812">Transmembrane</keyword>
<feature type="transmembrane region" description="Helical" evidence="6">
    <location>
        <begin position="69"/>
        <end position="88"/>
    </location>
</feature>
<dbReference type="GO" id="GO:0016020">
    <property type="term" value="C:membrane"/>
    <property type="evidence" value="ECO:0007669"/>
    <property type="project" value="UniProtKB-SubCell"/>
</dbReference>
<dbReference type="Proteomes" id="UP000322699">
    <property type="component" value="Unassembled WGS sequence"/>
</dbReference>
<feature type="transmembrane region" description="Helical" evidence="6">
    <location>
        <begin position="213"/>
        <end position="234"/>
    </location>
</feature>
<accession>A0A5B1CAK7</accession>
<dbReference type="PANTHER" id="PTHR32322:SF2">
    <property type="entry name" value="EAMA DOMAIN-CONTAINING PROTEIN"/>
    <property type="match status" value="1"/>
</dbReference>
<evidence type="ECO:0000256" key="4">
    <source>
        <dbReference type="ARBA" id="ARBA00022989"/>
    </source>
</evidence>
<feature type="domain" description="EamA" evidence="7">
    <location>
        <begin position="1"/>
        <end position="138"/>
    </location>
</feature>
<feature type="transmembrane region" description="Helical" evidence="6">
    <location>
        <begin position="246"/>
        <end position="265"/>
    </location>
</feature>
<keyword evidence="5 6" id="KW-0472">Membrane</keyword>
<proteinExistence type="inferred from homology"/>
<dbReference type="OrthoDB" id="9813617at2"/>
<dbReference type="InterPro" id="IPR000620">
    <property type="entry name" value="EamA_dom"/>
</dbReference>
<dbReference type="PANTHER" id="PTHR32322">
    <property type="entry name" value="INNER MEMBRANE TRANSPORTER"/>
    <property type="match status" value="1"/>
</dbReference>
<evidence type="ECO:0000313" key="9">
    <source>
        <dbReference type="Proteomes" id="UP000322699"/>
    </source>
</evidence>
<comment type="caution">
    <text evidence="8">The sequence shown here is derived from an EMBL/GenBank/DDBJ whole genome shotgun (WGS) entry which is preliminary data.</text>
</comment>
<evidence type="ECO:0000259" key="7">
    <source>
        <dbReference type="Pfam" id="PF00892"/>
    </source>
</evidence>
<keyword evidence="9" id="KW-1185">Reference proteome</keyword>
<feature type="transmembrane region" description="Helical" evidence="6">
    <location>
        <begin position="183"/>
        <end position="201"/>
    </location>
</feature>
<organism evidence="8 9">
    <name type="scientific">Rubripirellula obstinata</name>
    <dbReference type="NCBI Taxonomy" id="406547"/>
    <lineage>
        <taxon>Bacteria</taxon>
        <taxon>Pseudomonadati</taxon>
        <taxon>Planctomycetota</taxon>
        <taxon>Planctomycetia</taxon>
        <taxon>Pirellulales</taxon>
        <taxon>Pirellulaceae</taxon>
        <taxon>Rubripirellula</taxon>
    </lineage>
</organism>
<comment type="subcellular location">
    <subcellularLocation>
        <location evidence="1">Membrane</location>
        <topology evidence="1">Multi-pass membrane protein</topology>
    </subcellularLocation>
</comment>
<evidence type="ECO:0000313" key="8">
    <source>
        <dbReference type="EMBL" id="KAA1258178.1"/>
    </source>
</evidence>
<protein>
    <submittedName>
        <fullName evidence="8">EamA-like transporter family protein</fullName>
    </submittedName>
</protein>
<evidence type="ECO:0000256" key="1">
    <source>
        <dbReference type="ARBA" id="ARBA00004141"/>
    </source>
</evidence>
<evidence type="ECO:0000256" key="5">
    <source>
        <dbReference type="ARBA" id="ARBA00023136"/>
    </source>
</evidence>
<reference evidence="8 9" key="1">
    <citation type="submission" date="2019-08" db="EMBL/GenBank/DDBJ databases">
        <title>Deep-cultivation of Planctomycetes and their phenomic and genomic characterization uncovers novel biology.</title>
        <authorList>
            <person name="Wiegand S."/>
            <person name="Jogler M."/>
            <person name="Boedeker C."/>
            <person name="Pinto D."/>
            <person name="Vollmers J."/>
            <person name="Rivas-Marin E."/>
            <person name="Kohn T."/>
            <person name="Peeters S.H."/>
            <person name="Heuer A."/>
            <person name="Rast P."/>
            <person name="Oberbeckmann S."/>
            <person name="Bunk B."/>
            <person name="Jeske O."/>
            <person name="Meyerdierks A."/>
            <person name="Storesund J.E."/>
            <person name="Kallscheuer N."/>
            <person name="Luecker S."/>
            <person name="Lage O.M."/>
            <person name="Pohl T."/>
            <person name="Merkel B.J."/>
            <person name="Hornburger P."/>
            <person name="Mueller R.-W."/>
            <person name="Bruemmer F."/>
            <person name="Labrenz M."/>
            <person name="Spormann A.M."/>
            <person name="Op Den Camp H."/>
            <person name="Overmann J."/>
            <person name="Amann R."/>
            <person name="Jetten M.S.M."/>
            <person name="Mascher T."/>
            <person name="Medema M.H."/>
            <person name="Devos D.P."/>
            <person name="Kaster A.-K."/>
            <person name="Ovreas L."/>
            <person name="Rohde M."/>
            <person name="Galperin M.Y."/>
            <person name="Jogler C."/>
        </authorList>
    </citation>
    <scope>NUCLEOTIDE SEQUENCE [LARGE SCALE GENOMIC DNA]</scope>
    <source>
        <strain evidence="8 9">LF1</strain>
    </source>
</reference>
<dbReference type="SUPFAM" id="SSF103481">
    <property type="entry name" value="Multidrug resistance efflux transporter EmrE"/>
    <property type="match status" value="2"/>
</dbReference>
<feature type="domain" description="EamA" evidence="7">
    <location>
        <begin position="152"/>
        <end position="287"/>
    </location>
</feature>
<feature type="transmembrane region" description="Helical" evidence="6">
    <location>
        <begin position="152"/>
        <end position="171"/>
    </location>
</feature>
<dbReference type="InterPro" id="IPR037185">
    <property type="entry name" value="EmrE-like"/>
</dbReference>
<dbReference type="InterPro" id="IPR050638">
    <property type="entry name" value="AA-Vitamin_Transporters"/>
</dbReference>
<name>A0A5B1CAK7_9BACT</name>
<comment type="similarity">
    <text evidence="2">Belongs to the EamA transporter family.</text>
</comment>
<keyword evidence="4 6" id="KW-1133">Transmembrane helix</keyword>
<evidence type="ECO:0000256" key="3">
    <source>
        <dbReference type="ARBA" id="ARBA00022692"/>
    </source>
</evidence>
<sequence length="290" mass="31599">MAIIGTFLFASKSIVAKLVYGLGLDATGLLTLRMVFSFPVYLFVWLALKRRAAAKQSAKPISRRLIFRALLLGFFGYYLAAYLDLLGLEYISAQMERLTLFSYPAIIAVLAWMFLGERLSWKIVLSIGLCYVGVWLMYSQERNYAGDADTTKGIILVMGAALSYSIYVLFAKPTMQAIGSREFTSLAMMGSTVFVAIQFAATRPLASFFQSNPLVFVYGAGLAIGCTVIPSYLINEAIVRIGATRTSVIGSAGPVLTMLLAILLLKEPSTPYHFIGMSVAIIGVALVAKK</sequence>
<feature type="transmembrane region" description="Helical" evidence="6">
    <location>
        <begin position="271"/>
        <end position="288"/>
    </location>
</feature>
<feature type="transmembrane region" description="Helical" evidence="6">
    <location>
        <begin position="26"/>
        <end position="48"/>
    </location>
</feature>
<feature type="transmembrane region" description="Helical" evidence="6">
    <location>
        <begin position="123"/>
        <end position="140"/>
    </location>
</feature>
<gene>
    <name evidence="8" type="ORF">LF1_06940</name>
</gene>
<feature type="transmembrane region" description="Helical" evidence="6">
    <location>
        <begin position="100"/>
        <end position="116"/>
    </location>
</feature>
<evidence type="ECO:0000256" key="2">
    <source>
        <dbReference type="ARBA" id="ARBA00007362"/>
    </source>
</evidence>
<dbReference type="AlphaFoldDB" id="A0A5B1CAK7"/>
<evidence type="ECO:0000256" key="6">
    <source>
        <dbReference type="SAM" id="Phobius"/>
    </source>
</evidence>
<dbReference type="EMBL" id="VRLW01000001">
    <property type="protein sequence ID" value="KAA1258178.1"/>
    <property type="molecule type" value="Genomic_DNA"/>
</dbReference>
<dbReference type="Pfam" id="PF00892">
    <property type="entry name" value="EamA"/>
    <property type="match status" value="2"/>
</dbReference>